<protein>
    <submittedName>
        <fullName evidence="1">(apollo) hypothetical protein</fullName>
    </submittedName>
</protein>
<gene>
    <name evidence="1" type="ORF">PAPOLLO_LOCUS23181</name>
</gene>
<dbReference type="AlphaFoldDB" id="A0A8S3Y0K3"/>
<evidence type="ECO:0000313" key="2">
    <source>
        <dbReference type="Proteomes" id="UP000691718"/>
    </source>
</evidence>
<sequence>MWIFEQYRISIQVVRKSGYSDIILVRQTVLEYGKLLLSAKAIEFELDGGFYEALDLRTAKTLLEFQFLRVCYENNYKCLV</sequence>
<dbReference type="Proteomes" id="UP000691718">
    <property type="component" value="Unassembled WGS sequence"/>
</dbReference>
<proteinExistence type="predicted"/>
<accession>A0A8S3Y0K3</accession>
<comment type="caution">
    <text evidence="1">The sequence shown here is derived from an EMBL/GenBank/DDBJ whole genome shotgun (WGS) entry which is preliminary data.</text>
</comment>
<evidence type="ECO:0000313" key="1">
    <source>
        <dbReference type="EMBL" id="CAG5045127.1"/>
    </source>
</evidence>
<organism evidence="1 2">
    <name type="scientific">Parnassius apollo</name>
    <name type="common">Apollo butterfly</name>
    <name type="synonym">Papilio apollo</name>
    <dbReference type="NCBI Taxonomy" id="110799"/>
    <lineage>
        <taxon>Eukaryota</taxon>
        <taxon>Metazoa</taxon>
        <taxon>Ecdysozoa</taxon>
        <taxon>Arthropoda</taxon>
        <taxon>Hexapoda</taxon>
        <taxon>Insecta</taxon>
        <taxon>Pterygota</taxon>
        <taxon>Neoptera</taxon>
        <taxon>Endopterygota</taxon>
        <taxon>Lepidoptera</taxon>
        <taxon>Glossata</taxon>
        <taxon>Ditrysia</taxon>
        <taxon>Papilionoidea</taxon>
        <taxon>Papilionidae</taxon>
        <taxon>Parnassiinae</taxon>
        <taxon>Parnassini</taxon>
        <taxon>Parnassius</taxon>
        <taxon>Parnassius</taxon>
    </lineage>
</organism>
<reference evidence="1" key="1">
    <citation type="submission" date="2021-04" db="EMBL/GenBank/DDBJ databases">
        <authorList>
            <person name="Tunstrom K."/>
        </authorList>
    </citation>
    <scope>NUCLEOTIDE SEQUENCE</scope>
</reference>
<keyword evidence="2" id="KW-1185">Reference proteome</keyword>
<dbReference type="EMBL" id="CAJQZP010001427">
    <property type="protein sequence ID" value="CAG5045127.1"/>
    <property type="molecule type" value="Genomic_DNA"/>
</dbReference>
<name>A0A8S3Y0K3_PARAO</name>